<gene>
    <name evidence="7" type="primary">aroK</name>
    <name evidence="8" type="ORF">FHR99_002773</name>
</gene>
<evidence type="ECO:0000313" key="8">
    <source>
        <dbReference type="EMBL" id="MBB3048499.1"/>
    </source>
</evidence>
<keyword evidence="4 7" id="KW-0418">Kinase</keyword>
<sequence>MSERSNITLIGMPGAGKSTLGILLAKALAKDFLDTDVLIQQREGRTLQDYQQEHGLEAFQAIEADVLCNLSVHNCVIATGGSAVYSEAAMQALALHSRIVFIDVPLDVLSKRIHNMESRGIVQKPGQDFSALYRERWPLYERAAEIRIDTDHHAMDAVLALMIDRLNKHV</sequence>
<dbReference type="HAMAP" id="MF_00109">
    <property type="entry name" value="Shikimate_kinase"/>
    <property type="match status" value="1"/>
</dbReference>
<dbReference type="InterPro" id="IPR027417">
    <property type="entry name" value="P-loop_NTPase"/>
</dbReference>
<keyword evidence="5 7" id="KW-0067">ATP-binding</keyword>
<comment type="subcellular location">
    <subcellularLocation>
        <location evidence="7">Cytoplasm</location>
    </subcellularLocation>
</comment>
<evidence type="ECO:0000256" key="5">
    <source>
        <dbReference type="ARBA" id="ARBA00022840"/>
    </source>
</evidence>
<comment type="subunit">
    <text evidence="7">Monomer.</text>
</comment>
<dbReference type="SUPFAM" id="SSF52540">
    <property type="entry name" value="P-loop containing nucleoside triphosphate hydrolases"/>
    <property type="match status" value="1"/>
</dbReference>
<dbReference type="GO" id="GO:0009423">
    <property type="term" value="P:chorismate biosynthetic process"/>
    <property type="evidence" value="ECO:0007669"/>
    <property type="project" value="UniProtKB-UniRule"/>
</dbReference>
<feature type="binding site" evidence="7">
    <location>
        <position position="136"/>
    </location>
    <ligand>
        <name>substrate</name>
    </ligand>
</feature>
<keyword evidence="7" id="KW-0963">Cytoplasm</keyword>
<dbReference type="InterPro" id="IPR000623">
    <property type="entry name" value="Shikimate_kinase/TSH1"/>
</dbReference>
<keyword evidence="1 7" id="KW-0028">Amino-acid biosynthesis</keyword>
<comment type="catalytic activity">
    <reaction evidence="7">
        <text>shikimate + ATP = 3-phosphoshikimate + ADP + H(+)</text>
        <dbReference type="Rhea" id="RHEA:13121"/>
        <dbReference type="ChEBI" id="CHEBI:15378"/>
        <dbReference type="ChEBI" id="CHEBI:30616"/>
        <dbReference type="ChEBI" id="CHEBI:36208"/>
        <dbReference type="ChEBI" id="CHEBI:145989"/>
        <dbReference type="ChEBI" id="CHEBI:456216"/>
        <dbReference type="EC" id="2.7.1.71"/>
    </reaction>
</comment>
<dbReference type="EC" id="2.7.1.71" evidence="7"/>
<feature type="binding site" evidence="7">
    <location>
        <position position="18"/>
    </location>
    <ligand>
        <name>Mg(2+)</name>
        <dbReference type="ChEBI" id="CHEBI:18420"/>
    </ligand>
</feature>
<dbReference type="AlphaFoldDB" id="A0A7W4Z6G8"/>
<comment type="similarity">
    <text evidence="7">Belongs to the shikimate kinase family.</text>
</comment>
<evidence type="ECO:0000256" key="2">
    <source>
        <dbReference type="ARBA" id="ARBA00022679"/>
    </source>
</evidence>
<feature type="binding site" evidence="7">
    <location>
        <position position="119"/>
    </location>
    <ligand>
        <name>ATP</name>
        <dbReference type="ChEBI" id="CHEBI:30616"/>
    </ligand>
</feature>
<name>A0A7W4Z6G8_9GAMM</name>
<dbReference type="Pfam" id="PF01202">
    <property type="entry name" value="SKI"/>
    <property type="match status" value="1"/>
</dbReference>
<reference evidence="8 9" key="1">
    <citation type="submission" date="2020-08" db="EMBL/GenBank/DDBJ databases">
        <title>Genomic Encyclopedia of Type Strains, Phase III (KMG-III): the genomes of soil and plant-associated and newly described type strains.</title>
        <authorList>
            <person name="Whitman W."/>
        </authorList>
    </citation>
    <scope>NUCLEOTIDE SEQUENCE [LARGE SCALE GENOMIC DNA]</scope>
    <source>
        <strain evidence="8 9">CECT 8654</strain>
    </source>
</reference>
<evidence type="ECO:0000256" key="7">
    <source>
        <dbReference type="HAMAP-Rule" id="MF_00109"/>
    </source>
</evidence>
<accession>A0A7W4Z6G8</accession>
<comment type="caution">
    <text evidence="7">Lacks conserved residue(s) required for the propagation of feature annotation.</text>
</comment>
<proteinExistence type="inferred from homology"/>
<feature type="binding site" evidence="7">
    <location>
        <position position="81"/>
    </location>
    <ligand>
        <name>substrate</name>
    </ligand>
</feature>
<keyword evidence="2 7" id="KW-0808">Transferase</keyword>
<evidence type="ECO:0000256" key="6">
    <source>
        <dbReference type="ARBA" id="ARBA00023141"/>
    </source>
</evidence>
<keyword evidence="3 7" id="KW-0547">Nucleotide-binding</keyword>
<evidence type="ECO:0000256" key="1">
    <source>
        <dbReference type="ARBA" id="ARBA00022605"/>
    </source>
</evidence>
<dbReference type="PANTHER" id="PTHR21087">
    <property type="entry name" value="SHIKIMATE KINASE"/>
    <property type="match status" value="1"/>
</dbReference>
<dbReference type="GO" id="GO:0009073">
    <property type="term" value="P:aromatic amino acid family biosynthetic process"/>
    <property type="evidence" value="ECO:0007669"/>
    <property type="project" value="UniProtKB-KW"/>
</dbReference>
<dbReference type="Gene3D" id="3.40.50.300">
    <property type="entry name" value="P-loop containing nucleotide triphosphate hydrolases"/>
    <property type="match status" value="1"/>
</dbReference>
<protein>
    <recommendedName>
        <fullName evidence="7">Shikimate kinase</fullName>
        <shortName evidence="7">SK</shortName>
        <ecNumber evidence="7">2.7.1.71</ecNumber>
    </recommendedName>
</protein>
<dbReference type="GO" id="GO:0004765">
    <property type="term" value="F:shikimate kinase activity"/>
    <property type="evidence" value="ECO:0007669"/>
    <property type="project" value="UniProtKB-UniRule"/>
</dbReference>
<keyword evidence="7" id="KW-0479">Metal-binding</keyword>
<dbReference type="GO" id="GO:0005829">
    <property type="term" value="C:cytosol"/>
    <property type="evidence" value="ECO:0007669"/>
    <property type="project" value="TreeGrafter"/>
</dbReference>
<keyword evidence="9" id="KW-1185">Reference proteome</keyword>
<feature type="binding site" evidence="7">
    <location>
        <begin position="14"/>
        <end position="19"/>
    </location>
    <ligand>
        <name>ATP</name>
        <dbReference type="ChEBI" id="CHEBI:30616"/>
    </ligand>
</feature>
<organism evidence="8 9">
    <name type="scientific">Litorivivens lipolytica</name>
    <dbReference type="NCBI Taxonomy" id="1524264"/>
    <lineage>
        <taxon>Bacteria</taxon>
        <taxon>Pseudomonadati</taxon>
        <taxon>Pseudomonadota</taxon>
        <taxon>Gammaproteobacteria</taxon>
        <taxon>Litorivivens</taxon>
    </lineage>
</organism>
<dbReference type="GO" id="GO:0000287">
    <property type="term" value="F:magnesium ion binding"/>
    <property type="evidence" value="ECO:0007669"/>
    <property type="project" value="UniProtKB-UniRule"/>
</dbReference>
<comment type="cofactor">
    <cofactor evidence="7">
        <name>Mg(2+)</name>
        <dbReference type="ChEBI" id="CHEBI:18420"/>
    </cofactor>
    <text evidence="7">Binds 1 Mg(2+) ion per subunit.</text>
</comment>
<keyword evidence="6 7" id="KW-0057">Aromatic amino acid biosynthesis</keyword>
<dbReference type="EMBL" id="JACHWY010000003">
    <property type="protein sequence ID" value="MBB3048499.1"/>
    <property type="molecule type" value="Genomic_DNA"/>
</dbReference>
<dbReference type="CDD" id="cd00464">
    <property type="entry name" value="SK"/>
    <property type="match status" value="1"/>
</dbReference>
<feature type="binding site" evidence="7">
    <location>
        <position position="36"/>
    </location>
    <ligand>
        <name>substrate</name>
    </ligand>
</feature>
<dbReference type="PANTHER" id="PTHR21087:SF16">
    <property type="entry name" value="SHIKIMATE KINASE 1, CHLOROPLASTIC"/>
    <property type="match status" value="1"/>
</dbReference>
<dbReference type="UniPathway" id="UPA00053">
    <property type="reaction ID" value="UER00088"/>
</dbReference>
<dbReference type="RefSeq" id="WP_183411283.1">
    <property type="nucleotide sequence ID" value="NZ_JACHWY010000003.1"/>
</dbReference>
<dbReference type="InterPro" id="IPR031322">
    <property type="entry name" value="Shikimate/glucono_kinase"/>
</dbReference>
<evidence type="ECO:0000256" key="3">
    <source>
        <dbReference type="ARBA" id="ARBA00022741"/>
    </source>
</evidence>
<comment type="function">
    <text evidence="7">Catalyzes the specific phosphorylation of the 3-hydroxyl group of shikimic acid using ATP as a cosubstrate.</text>
</comment>
<keyword evidence="7" id="KW-0460">Magnesium</keyword>
<dbReference type="PRINTS" id="PR01100">
    <property type="entry name" value="SHIKIMTKNASE"/>
</dbReference>
<comment type="caution">
    <text evidence="8">The sequence shown here is derived from an EMBL/GenBank/DDBJ whole genome shotgun (WGS) entry which is preliminary data.</text>
</comment>
<dbReference type="GO" id="GO:0005524">
    <property type="term" value="F:ATP binding"/>
    <property type="evidence" value="ECO:0007669"/>
    <property type="project" value="UniProtKB-UniRule"/>
</dbReference>
<dbReference type="GO" id="GO:0008652">
    <property type="term" value="P:amino acid biosynthetic process"/>
    <property type="evidence" value="ECO:0007669"/>
    <property type="project" value="UniProtKB-KW"/>
</dbReference>
<dbReference type="Proteomes" id="UP000537130">
    <property type="component" value="Unassembled WGS sequence"/>
</dbReference>
<evidence type="ECO:0000256" key="4">
    <source>
        <dbReference type="ARBA" id="ARBA00022777"/>
    </source>
</evidence>
<comment type="pathway">
    <text evidence="7">Metabolic intermediate biosynthesis; chorismate biosynthesis; chorismate from D-erythrose 4-phosphate and phosphoenolpyruvate: step 5/7.</text>
</comment>
<evidence type="ECO:0000313" key="9">
    <source>
        <dbReference type="Proteomes" id="UP000537130"/>
    </source>
</evidence>